<evidence type="ECO:0000313" key="4">
    <source>
        <dbReference type="EMBL" id="KAK3335505.1"/>
    </source>
</evidence>
<feature type="compositionally biased region" description="Low complexity" evidence="1">
    <location>
        <begin position="862"/>
        <end position="871"/>
    </location>
</feature>
<feature type="region of interest" description="Disordered" evidence="1">
    <location>
        <begin position="1380"/>
        <end position="1442"/>
    </location>
</feature>
<feature type="domain" description="Heterokaryon incompatibility" evidence="3">
    <location>
        <begin position="193"/>
        <end position="375"/>
    </location>
</feature>
<feature type="compositionally biased region" description="Polar residues" evidence="1">
    <location>
        <begin position="919"/>
        <end position="929"/>
    </location>
</feature>
<keyword evidence="2" id="KW-1133">Transmembrane helix</keyword>
<feature type="region of interest" description="Disordered" evidence="1">
    <location>
        <begin position="1175"/>
        <end position="1194"/>
    </location>
</feature>
<feature type="region of interest" description="Disordered" evidence="1">
    <location>
        <begin position="818"/>
        <end position="929"/>
    </location>
</feature>
<evidence type="ECO:0000256" key="1">
    <source>
        <dbReference type="SAM" id="MobiDB-lite"/>
    </source>
</evidence>
<feature type="transmembrane region" description="Helical" evidence="2">
    <location>
        <begin position="1537"/>
        <end position="1556"/>
    </location>
</feature>
<sequence>MPPSHTRRFSALLNTWFKKEVVGQAISSTSTTARRRSSFCGRESLKFLKPDARKLPTSNIPARRCLPRFAPPVFKKTPAPSTSSSHCFDRGVSRSLDYAIVFGMTTIPPLLVFALLLACVYWDSQLEPSVDRQQRRAIKRLLKTDPGTSTTSTDIYHDLKPGEFRVLLLEPGKGNDTVCCRLFVCRLSDEVPYEALSYAWGDATKTRLIICDGQPLRVANNLYHALRSLRHVARPRLLWIDALCINQENVVERGHQVKEMRHIYSNGARTLVWLGCNDDAEPNDVFAPLHDAFGRWCAMTLFDLLYLIRRWVDDEFLFQHKRNINDRSGVWDWIGFTTGSRAETPRLTSYFEGGFKGLEGLLQQPWFTRLWVIQEVAHARRIVVMYGGTSVAWEWLAAVVNDFARAGLVHESRNERARVGAGAVVEMERARLRVQNGNKQDLLRVLLATNAAECSDLRDKIYGVLSLAKSDENGGDSESSQAIFSDYSLDLPEVFRRVARWHIDNGDLDILSCTTRRDTADTEERKDLDKLPSWVPDWARIDNTSPFVRYFERFPYPNDDEEDALELFNKTQAIVPKSAVTPHDELILHGRRVCVIEAVGPPSCFRMSINFERVLDMDVLALNRAWLRDCESLVLMANCDNTDVGDGSTGYWQYALGTTVTAGLSASGTVAPFSHSAVAEYREWLDGMVGYVSAPGFLERIHNNTSEAPDMLEWYMENTARYEQEFREIEASIATWSAHSPSSQGSVGSLTSSVDVFNSTSSPPPDQVPTGEHMELARADHPVNGRCLTSFKHRYQTAKHDDGSVHASPLALSTDITPAPAFLGGNGPQKSTSNGSFRGPTDSRAPRETGSTVENIYKQYLPSSPNDSSSSGEDHKTATGSRAGLSEQDDRQSRGSDEASAHDEDIDTHYRLENKRDTQPLQHSKTTETVVPIKDRWQMYFSAGDVPETPLPELPMLEGSRHESLAVPTNGRDYPISVGPSLSSVSDSQELLNGATRDAQGVGEYTEHGQVAFPAQDNDELLVHPALQQSLRARLQIESSNTCGLSNAGFSSGGLTSDSDEDPFRYDRGSYTLFLQPSREREVSVALHRNVSAASTLHSKATICSPETSPRREANVPPVPPVPQLLYREPAKAPGEATKSKNPFFKKLDLQLYQKGDVEYDWDAIDDPNQVKVTVQAPPGVSSPPARPDSGARVDNTAALGSPVNGLIQESRHAIMSEGGDWETVGTDVGYFDSNRACASSSGFTGGRIVKTTGSSIADYSDDGGWPAASFDGFSSAERILQHPTNGDIPSSRHLRTLKDTGRPIFLPKPRIHRVNGYPQNSCRLFTDPTSTTSGTSAREYLVEKVTAPFRSNSARKMLYNRQNPYGAIDESSKFKFRGSFRSTNSDEKDAEEAGAVANKAEQRQSRYDKINSRRPETPAQRASFIDGQEKGRKTPSTQAREWRGRPDFHQQHQNPKEFKRSLIKSDPENHTANTAWGNYQAKACSLSPADNSFRYPGQRREEPDLYGLANPNFGGAYGTPSEDAYLSWQARKKRQFYYYIMCAMCIFPFTFPLAYKGTFDSALSWYTKGEVASMNRRQRRHVLVLGIFISCLWLCAIAVTVTLLASRSNKGSRY</sequence>
<protein>
    <submittedName>
        <fullName evidence="4">Heterokaryon incompatibility protein-domain-containing protein</fullName>
    </submittedName>
</protein>
<reference evidence="4" key="1">
    <citation type="journal article" date="2023" name="Mol. Phylogenet. Evol.">
        <title>Genome-scale phylogeny and comparative genomics of the fungal order Sordariales.</title>
        <authorList>
            <person name="Hensen N."/>
            <person name="Bonometti L."/>
            <person name="Westerberg I."/>
            <person name="Brannstrom I.O."/>
            <person name="Guillou S."/>
            <person name="Cros-Aarteil S."/>
            <person name="Calhoun S."/>
            <person name="Haridas S."/>
            <person name="Kuo A."/>
            <person name="Mondo S."/>
            <person name="Pangilinan J."/>
            <person name="Riley R."/>
            <person name="LaButti K."/>
            <person name="Andreopoulos B."/>
            <person name="Lipzen A."/>
            <person name="Chen C."/>
            <person name="Yan M."/>
            <person name="Daum C."/>
            <person name="Ng V."/>
            <person name="Clum A."/>
            <person name="Steindorff A."/>
            <person name="Ohm R.A."/>
            <person name="Martin F."/>
            <person name="Silar P."/>
            <person name="Natvig D.O."/>
            <person name="Lalanne C."/>
            <person name="Gautier V."/>
            <person name="Ament-Velasquez S.L."/>
            <person name="Kruys A."/>
            <person name="Hutchinson M.I."/>
            <person name="Powell A.J."/>
            <person name="Barry K."/>
            <person name="Miller A.N."/>
            <person name="Grigoriev I.V."/>
            <person name="Debuchy R."/>
            <person name="Gladieux P."/>
            <person name="Hiltunen Thoren M."/>
            <person name="Johannesson H."/>
        </authorList>
    </citation>
    <scope>NUCLEOTIDE SEQUENCE</scope>
    <source>
        <strain evidence="4">SMH4131-1</strain>
    </source>
</reference>
<dbReference type="PANTHER" id="PTHR24148">
    <property type="entry name" value="ANKYRIN REPEAT DOMAIN-CONTAINING PROTEIN 39 HOMOLOG-RELATED"/>
    <property type="match status" value="1"/>
</dbReference>
<keyword evidence="2" id="KW-0472">Membrane</keyword>
<gene>
    <name evidence="4" type="ORF">B0T19DRAFT_470756</name>
</gene>
<feature type="transmembrane region" description="Helical" evidence="2">
    <location>
        <begin position="1583"/>
        <end position="1606"/>
    </location>
</feature>
<accession>A0AAE0J2K3</accession>
<feature type="transmembrane region" description="Helical" evidence="2">
    <location>
        <begin position="98"/>
        <end position="123"/>
    </location>
</feature>
<organism evidence="4 5">
    <name type="scientific">Cercophora scortea</name>
    <dbReference type="NCBI Taxonomy" id="314031"/>
    <lineage>
        <taxon>Eukaryota</taxon>
        <taxon>Fungi</taxon>
        <taxon>Dikarya</taxon>
        <taxon>Ascomycota</taxon>
        <taxon>Pezizomycotina</taxon>
        <taxon>Sordariomycetes</taxon>
        <taxon>Sordariomycetidae</taxon>
        <taxon>Sordariales</taxon>
        <taxon>Lasiosphaeriaceae</taxon>
        <taxon>Cercophora</taxon>
    </lineage>
</organism>
<evidence type="ECO:0000259" key="3">
    <source>
        <dbReference type="Pfam" id="PF06985"/>
    </source>
</evidence>
<feature type="compositionally biased region" description="Basic and acidic residues" evidence="1">
    <location>
        <begin position="888"/>
        <end position="918"/>
    </location>
</feature>
<name>A0AAE0J2K3_9PEZI</name>
<reference evidence="4" key="2">
    <citation type="submission" date="2023-06" db="EMBL/GenBank/DDBJ databases">
        <authorList>
            <consortium name="Lawrence Berkeley National Laboratory"/>
            <person name="Haridas S."/>
            <person name="Hensen N."/>
            <person name="Bonometti L."/>
            <person name="Westerberg I."/>
            <person name="Brannstrom I.O."/>
            <person name="Guillou S."/>
            <person name="Cros-Aarteil S."/>
            <person name="Calhoun S."/>
            <person name="Kuo A."/>
            <person name="Mondo S."/>
            <person name="Pangilinan J."/>
            <person name="Riley R."/>
            <person name="Labutti K."/>
            <person name="Andreopoulos B."/>
            <person name="Lipzen A."/>
            <person name="Chen C."/>
            <person name="Yanf M."/>
            <person name="Daum C."/>
            <person name="Ng V."/>
            <person name="Clum A."/>
            <person name="Steindorff A."/>
            <person name="Ohm R."/>
            <person name="Martin F."/>
            <person name="Silar P."/>
            <person name="Natvig D."/>
            <person name="Lalanne C."/>
            <person name="Gautier V."/>
            <person name="Ament-Velasquez S.L."/>
            <person name="Kruys A."/>
            <person name="Hutchinson M.I."/>
            <person name="Powell A.J."/>
            <person name="Barry K."/>
            <person name="Miller A.N."/>
            <person name="Grigoriev I.V."/>
            <person name="Debuchy R."/>
            <person name="Gladieux P."/>
            <person name="Thoren M.H."/>
            <person name="Johannesson H."/>
        </authorList>
    </citation>
    <scope>NUCLEOTIDE SEQUENCE</scope>
    <source>
        <strain evidence="4">SMH4131-1</strain>
    </source>
</reference>
<dbReference type="EMBL" id="JAUEPO010000001">
    <property type="protein sequence ID" value="KAK3335505.1"/>
    <property type="molecule type" value="Genomic_DNA"/>
</dbReference>
<keyword evidence="5" id="KW-1185">Reference proteome</keyword>
<keyword evidence="2" id="KW-0812">Transmembrane</keyword>
<evidence type="ECO:0000313" key="5">
    <source>
        <dbReference type="Proteomes" id="UP001286456"/>
    </source>
</evidence>
<dbReference type="Proteomes" id="UP001286456">
    <property type="component" value="Unassembled WGS sequence"/>
</dbReference>
<dbReference type="PANTHER" id="PTHR24148:SF64">
    <property type="entry name" value="HETEROKARYON INCOMPATIBILITY DOMAIN-CONTAINING PROTEIN"/>
    <property type="match status" value="1"/>
</dbReference>
<dbReference type="InterPro" id="IPR010730">
    <property type="entry name" value="HET"/>
</dbReference>
<dbReference type="Pfam" id="PF06985">
    <property type="entry name" value="HET"/>
    <property type="match status" value="1"/>
</dbReference>
<proteinExistence type="predicted"/>
<dbReference type="InterPro" id="IPR052895">
    <property type="entry name" value="HetReg/Transcr_Mod"/>
</dbReference>
<evidence type="ECO:0000256" key="2">
    <source>
        <dbReference type="SAM" id="Phobius"/>
    </source>
</evidence>
<comment type="caution">
    <text evidence="4">The sequence shown here is derived from an EMBL/GenBank/DDBJ whole genome shotgun (WGS) entry which is preliminary data.</text>
</comment>
<feature type="compositionally biased region" description="Basic and acidic residues" evidence="1">
    <location>
        <begin position="1401"/>
        <end position="1417"/>
    </location>
</feature>